<sequence>MSTQPNMTAPMQQHLRLEYPMSLDTFDTYAEAQRAVDFPADKEFPVRDVMIVGTDLKQIERVRGRLTSGKVMLGGLLSGIWIGVFVGLVFTMFDGGEGLVTRMLSTILIGAVFGVVWAWLGYRSTGGQRDFTSISRVVASRYEVFTEHKHVQAARELPRRARPHARRAGAAAAQPGSGPGPSTSGVSRVSPVSRGRSVRRTPRG</sequence>
<dbReference type="EMBL" id="CP087977">
    <property type="protein sequence ID" value="UUZ45508.1"/>
    <property type="molecule type" value="Genomic_DNA"/>
</dbReference>
<dbReference type="Proteomes" id="UP001059663">
    <property type="component" value="Chromosome"/>
</dbReference>
<protein>
    <submittedName>
        <fullName evidence="1">Uncharacterized protein</fullName>
    </submittedName>
</protein>
<name>A0AC61U6A4_9MICO</name>
<accession>A0AC61U6A4</accession>
<evidence type="ECO:0000313" key="1">
    <source>
        <dbReference type="EMBL" id="UUZ45508.1"/>
    </source>
</evidence>
<evidence type="ECO:0000313" key="2">
    <source>
        <dbReference type="Proteomes" id="UP001059663"/>
    </source>
</evidence>
<reference evidence="1" key="1">
    <citation type="submission" date="2021-11" db="EMBL/GenBank/DDBJ databases">
        <title>Study of the species diversity of bacterial strains isolated from a unique natural object - Shulgan-Tash cave (Bashkiria).</title>
        <authorList>
            <person name="Sazanova A.L."/>
            <person name="Chirak E.R."/>
            <person name="Safronova V.I."/>
        </authorList>
    </citation>
    <scope>NUCLEOTIDE SEQUENCE</scope>
    <source>
        <strain evidence="1">P1</strain>
    </source>
</reference>
<organism evidence="1 2">
    <name type="scientific">Janibacter limosus</name>
    <dbReference type="NCBI Taxonomy" id="53458"/>
    <lineage>
        <taxon>Bacteria</taxon>
        <taxon>Bacillati</taxon>
        <taxon>Actinomycetota</taxon>
        <taxon>Actinomycetes</taxon>
        <taxon>Micrococcales</taxon>
        <taxon>Intrasporangiaceae</taxon>
        <taxon>Janibacter</taxon>
    </lineage>
</organism>
<gene>
    <name evidence="1" type="ORF">LP422_05200</name>
</gene>
<proteinExistence type="predicted"/>